<name>A0A373EZX7_COMTE</name>
<comment type="caution">
    <text evidence="1">The sequence shown here is derived from an EMBL/GenBank/DDBJ whole genome shotgun (WGS) entry which is preliminary data.</text>
</comment>
<evidence type="ECO:0000313" key="2">
    <source>
        <dbReference type="Proteomes" id="UP000261948"/>
    </source>
</evidence>
<reference evidence="1 2" key="1">
    <citation type="submission" date="2018-08" db="EMBL/GenBank/DDBJ databases">
        <title>Comamonas testosteroni strain SWCO2.</title>
        <authorList>
            <person name="Jiang N."/>
            <person name="Zhang X.Z."/>
        </authorList>
    </citation>
    <scope>NUCLEOTIDE SEQUENCE [LARGE SCALE GENOMIC DNA]</scope>
    <source>
        <strain evidence="1 2">SWCO2</strain>
    </source>
</reference>
<sequence length="129" mass="14461">MAQEINISSLVQTLASYGVPSAQIAQVRELARDHNPMNKLAQKDELRNCADCVFWKLQEENSTGRSFGLGRCESAPMFWDATEWSDDGESRTLKEEFCNTKAFLQDGSDYKADLLTKPDFGCVSFIPKA</sequence>
<accession>A0A373EZX7</accession>
<organism evidence="1 2">
    <name type="scientific">Comamonas testosteroni</name>
    <name type="common">Pseudomonas testosteroni</name>
    <dbReference type="NCBI Taxonomy" id="285"/>
    <lineage>
        <taxon>Bacteria</taxon>
        <taxon>Pseudomonadati</taxon>
        <taxon>Pseudomonadota</taxon>
        <taxon>Betaproteobacteria</taxon>
        <taxon>Burkholderiales</taxon>
        <taxon>Comamonadaceae</taxon>
        <taxon>Comamonas</taxon>
    </lineage>
</organism>
<dbReference type="EMBL" id="QURR01000084">
    <property type="protein sequence ID" value="RGE37267.1"/>
    <property type="molecule type" value="Genomic_DNA"/>
</dbReference>
<keyword evidence="2" id="KW-1185">Reference proteome</keyword>
<evidence type="ECO:0000313" key="1">
    <source>
        <dbReference type="EMBL" id="RGE37267.1"/>
    </source>
</evidence>
<dbReference type="Proteomes" id="UP000261948">
    <property type="component" value="Unassembled WGS sequence"/>
</dbReference>
<gene>
    <name evidence="1" type="ORF">DZC30_22795</name>
</gene>
<dbReference type="OrthoDB" id="9991716at2"/>
<dbReference type="AlphaFoldDB" id="A0A373EZX7"/>
<proteinExistence type="predicted"/>
<protein>
    <submittedName>
        <fullName evidence="1">Uncharacterized protein</fullName>
    </submittedName>
</protein>